<dbReference type="InterPro" id="IPR006094">
    <property type="entry name" value="Oxid_FAD_bind_N"/>
</dbReference>
<comment type="similarity">
    <text evidence="2">Belongs to the oxygen-dependent FAD-linked oxidoreductase family.</text>
</comment>
<dbReference type="Gene3D" id="3.30.43.10">
    <property type="entry name" value="Uridine Diphospho-n-acetylenolpyruvylglucosamine Reductase, domain 2"/>
    <property type="match status" value="1"/>
</dbReference>
<dbReference type="Pfam" id="PF08031">
    <property type="entry name" value="BBE"/>
    <property type="match status" value="1"/>
</dbReference>
<sequence>MTSTDAAAEAIRELSGRLDPNRVVTSGPAYEATCRIWNGAVASRPAVVVRCRTQADVQAAVRASRNHDLPLSVRAGGHDWAGRSLRDNGLVIDLTGMRQVTVDAEARVATVGGGATATDVVAAGAVHGLAAVTGNVGSVGMAGLTLGGGYGPLSGRFGLAADNLLGAELVLADGRLVTVDEDHEPELFWALRGGGGNFGVVTSMRLRLHALDRLLGGLIVYPWEQATKVLEQADQILAVAPDELTVQVGVLTNRDGRRAVFVTPTWSGEPAAGEAYVDELQRLGDPVMAVMGPMAYGELLRLNDFLGEITGNHYAARTRTMARLTSDVIAVLTEAGDAFTTPLSLIPIHHFHGAATRIPVENTAFGVREDHHMAEIVAIWEPGDGLPHKAWADSVADALAPHSLPGGYPNMLGPDDHAQNAEAYGPNTARLLAAKARFDPDGVFSATALPPSTTGTTERSPRRSG</sequence>
<evidence type="ECO:0000256" key="1">
    <source>
        <dbReference type="ARBA" id="ARBA00001974"/>
    </source>
</evidence>
<feature type="domain" description="FAD-binding PCMH-type" evidence="7">
    <location>
        <begin position="41"/>
        <end position="211"/>
    </location>
</feature>
<evidence type="ECO:0000256" key="6">
    <source>
        <dbReference type="SAM" id="MobiDB-lite"/>
    </source>
</evidence>
<dbReference type="SUPFAM" id="SSF56176">
    <property type="entry name" value="FAD-binding/transporter-associated domain-like"/>
    <property type="match status" value="1"/>
</dbReference>
<dbReference type="InterPro" id="IPR016166">
    <property type="entry name" value="FAD-bd_PCMH"/>
</dbReference>
<dbReference type="PROSITE" id="PS51387">
    <property type="entry name" value="FAD_PCMH"/>
    <property type="match status" value="1"/>
</dbReference>
<dbReference type="OrthoDB" id="5169292at2"/>
<evidence type="ECO:0000256" key="3">
    <source>
        <dbReference type="ARBA" id="ARBA00022630"/>
    </source>
</evidence>
<dbReference type="InterPro" id="IPR016169">
    <property type="entry name" value="FAD-bd_PCMH_sub2"/>
</dbReference>
<gene>
    <name evidence="8" type="ORF">FB559_6401</name>
</gene>
<dbReference type="EMBL" id="VFOZ01000001">
    <property type="protein sequence ID" value="TQM00684.1"/>
    <property type="molecule type" value="Genomic_DNA"/>
</dbReference>
<feature type="region of interest" description="Disordered" evidence="6">
    <location>
        <begin position="443"/>
        <end position="465"/>
    </location>
</feature>
<dbReference type="InterPro" id="IPR006093">
    <property type="entry name" value="Oxy_OxRdtase_FAD_BS"/>
</dbReference>
<reference evidence="8 9" key="1">
    <citation type="submission" date="2019-06" db="EMBL/GenBank/DDBJ databases">
        <title>Sequencing the genomes of 1000 actinobacteria strains.</title>
        <authorList>
            <person name="Klenk H.-P."/>
        </authorList>
    </citation>
    <scope>NUCLEOTIDE SEQUENCE [LARGE SCALE GENOMIC DNA]</scope>
    <source>
        <strain evidence="8 9">DSM 102200</strain>
    </source>
</reference>
<dbReference type="GO" id="GO:0016491">
    <property type="term" value="F:oxidoreductase activity"/>
    <property type="evidence" value="ECO:0007669"/>
    <property type="project" value="UniProtKB-KW"/>
</dbReference>
<dbReference type="AlphaFoldDB" id="A0A543CU96"/>
<dbReference type="Proteomes" id="UP000316096">
    <property type="component" value="Unassembled WGS sequence"/>
</dbReference>
<keyword evidence="3" id="KW-0285">Flavoprotein</keyword>
<dbReference type="Gene3D" id="3.30.465.10">
    <property type="match status" value="1"/>
</dbReference>
<evidence type="ECO:0000256" key="2">
    <source>
        <dbReference type="ARBA" id="ARBA00005466"/>
    </source>
</evidence>
<dbReference type="GO" id="GO:0071949">
    <property type="term" value="F:FAD binding"/>
    <property type="evidence" value="ECO:0007669"/>
    <property type="project" value="InterPro"/>
</dbReference>
<accession>A0A543CU96</accession>
<dbReference type="Gene3D" id="3.40.462.20">
    <property type="match status" value="1"/>
</dbReference>
<comment type="cofactor">
    <cofactor evidence="1">
        <name>FAD</name>
        <dbReference type="ChEBI" id="CHEBI:57692"/>
    </cofactor>
</comment>
<protein>
    <submittedName>
        <fullName evidence="8">FAD/FMN-containing dehydrogenase</fullName>
    </submittedName>
</protein>
<evidence type="ECO:0000313" key="8">
    <source>
        <dbReference type="EMBL" id="TQM00684.1"/>
    </source>
</evidence>
<proteinExistence type="inferred from homology"/>
<dbReference type="InterPro" id="IPR012951">
    <property type="entry name" value="BBE"/>
</dbReference>
<organism evidence="8 9">
    <name type="scientific">Actinoallomurus bryophytorum</name>
    <dbReference type="NCBI Taxonomy" id="1490222"/>
    <lineage>
        <taxon>Bacteria</taxon>
        <taxon>Bacillati</taxon>
        <taxon>Actinomycetota</taxon>
        <taxon>Actinomycetes</taxon>
        <taxon>Streptosporangiales</taxon>
        <taxon>Thermomonosporaceae</taxon>
        <taxon>Actinoallomurus</taxon>
    </lineage>
</organism>
<evidence type="ECO:0000256" key="5">
    <source>
        <dbReference type="ARBA" id="ARBA00023002"/>
    </source>
</evidence>
<dbReference type="InterPro" id="IPR050416">
    <property type="entry name" value="FAD-linked_Oxidoreductase"/>
</dbReference>
<dbReference type="InterPro" id="IPR036318">
    <property type="entry name" value="FAD-bd_PCMH-like_sf"/>
</dbReference>
<dbReference type="PROSITE" id="PS00862">
    <property type="entry name" value="OX2_COVAL_FAD"/>
    <property type="match status" value="1"/>
</dbReference>
<keyword evidence="5" id="KW-0560">Oxidoreductase</keyword>
<name>A0A543CU96_9ACTN</name>
<dbReference type="Pfam" id="PF01565">
    <property type="entry name" value="FAD_binding_4"/>
    <property type="match status" value="1"/>
</dbReference>
<keyword evidence="9" id="KW-1185">Reference proteome</keyword>
<keyword evidence="4" id="KW-0274">FAD</keyword>
<dbReference type="InterPro" id="IPR016167">
    <property type="entry name" value="FAD-bd_PCMH_sub1"/>
</dbReference>
<dbReference type="RefSeq" id="WP_141960409.1">
    <property type="nucleotide sequence ID" value="NZ_VFOZ01000001.1"/>
</dbReference>
<dbReference type="PANTHER" id="PTHR42973">
    <property type="entry name" value="BINDING OXIDOREDUCTASE, PUTATIVE (AFU_ORTHOLOGUE AFUA_1G17690)-RELATED"/>
    <property type="match status" value="1"/>
</dbReference>
<dbReference type="PANTHER" id="PTHR42973:SF39">
    <property type="entry name" value="FAD-BINDING PCMH-TYPE DOMAIN-CONTAINING PROTEIN"/>
    <property type="match status" value="1"/>
</dbReference>
<evidence type="ECO:0000259" key="7">
    <source>
        <dbReference type="PROSITE" id="PS51387"/>
    </source>
</evidence>
<evidence type="ECO:0000256" key="4">
    <source>
        <dbReference type="ARBA" id="ARBA00022827"/>
    </source>
</evidence>
<evidence type="ECO:0000313" key="9">
    <source>
        <dbReference type="Proteomes" id="UP000316096"/>
    </source>
</evidence>
<comment type="caution">
    <text evidence="8">The sequence shown here is derived from an EMBL/GenBank/DDBJ whole genome shotgun (WGS) entry which is preliminary data.</text>
</comment>